<keyword evidence="7 8" id="KW-0472">Membrane</keyword>
<feature type="transmembrane region" description="Helical" evidence="8">
    <location>
        <begin position="225"/>
        <end position="243"/>
    </location>
</feature>
<feature type="transmembrane region" description="Helical" evidence="8">
    <location>
        <begin position="88"/>
        <end position="105"/>
    </location>
</feature>
<name>A0A239IM20_9BACT</name>
<proteinExistence type="inferred from homology"/>
<dbReference type="PANTHER" id="PTHR30472:SF25">
    <property type="entry name" value="ABC TRANSPORTER PERMEASE PROTEIN MJ0876-RELATED"/>
    <property type="match status" value="1"/>
</dbReference>
<keyword evidence="3" id="KW-0813">Transport</keyword>
<feature type="transmembrane region" description="Helical" evidence="8">
    <location>
        <begin position="117"/>
        <end position="136"/>
    </location>
</feature>
<evidence type="ECO:0000256" key="2">
    <source>
        <dbReference type="ARBA" id="ARBA00007935"/>
    </source>
</evidence>
<keyword evidence="10" id="KW-1185">Reference proteome</keyword>
<feature type="transmembrane region" description="Helical" evidence="8">
    <location>
        <begin position="172"/>
        <end position="195"/>
    </location>
</feature>
<evidence type="ECO:0000256" key="8">
    <source>
        <dbReference type="SAM" id="Phobius"/>
    </source>
</evidence>
<evidence type="ECO:0000256" key="5">
    <source>
        <dbReference type="ARBA" id="ARBA00022692"/>
    </source>
</evidence>
<keyword evidence="4" id="KW-1003">Cell membrane</keyword>
<comment type="subcellular location">
    <subcellularLocation>
        <location evidence="1">Cell membrane</location>
        <topology evidence="1">Multi-pass membrane protein</topology>
    </subcellularLocation>
</comment>
<dbReference type="GO" id="GO:0033214">
    <property type="term" value="P:siderophore-iron import into cell"/>
    <property type="evidence" value="ECO:0007669"/>
    <property type="project" value="TreeGrafter"/>
</dbReference>
<gene>
    <name evidence="9" type="ORF">SAMN05421770_103177</name>
</gene>
<sequence>MPTTVQPVTPMLAAAPAGARAPRIPASQIADLGINAVLLLVLLASILFSVSLGAIRIPPHDILAAIFARHPLTETQQAILFSIRLPRVLASAIVGAALALSGLMFQGLFRNPMADSYIVGASGGAALGACIGIVFLSRLAFFGFSAPAMLAFLGAFLTMAVVYWLARSRGRTNVVTLLLAGFVTSAILTNSTYLFELYGPDSTNSVRIVDAWLHGAIGIPQWRQLGATTLLLALAIVAAIPLMRRLNTLALGDEYAHQLGIRVETTRIAIILVGSLLTALAVSLGGLISFAGLIVPHMARLILGPNHTRLLPVATLGGAIFLVLTDTAARTLFAPSELPVGVLMVFLGGPFFLYLLRKSKREYTL</sequence>
<feature type="transmembrane region" description="Helical" evidence="8">
    <location>
        <begin position="338"/>
        <end position="356"/>
    </location>
</feature>
<dbReference type="Gene3D" id="1.10.3470.10">
    <property type="entry name" value="ABC transporter involved in vitamin B12 uptake, BtuC"/>
    <property type="match status" value="1"/>
</dbReference>
<protein>
    <submittedName>
        <fullName evidence="9">Iron complex transport system permease protein</fullName>
    </submittedName>
</protein>
<feature type="transmembrane region" description="Helical" evidence="8">
    <location>
        <begin position="32"/>
        <end position="55"/>
    </location>
</feature>
<dbReference type="Pfam" id="PF01032">
    <property type="entry name" value="FecCD"/>
    <property type="match status" value="1"/>
</dbReference>
<keyword evidence="6 8" id="KW-1133">Transmembrane helix</keyword>
<feature type="transmembrane region" description="Helical" evidence="8">
    <location>
        <begin position="268"/>
        <end position="298"/>
    </location>
</feature>
<evidence type="ECO:0000313" key="10">
    <source>
        <dbReference type="Proteomes" id="UP000198356"/>
    </source>
</evidence>
<evidence type="ECO:0000256" key="3">
    <source>
        <dbReference type="ARBA" id="ARBA00022448"/>
    </source>
</evidence>
<dbReference type="InterPro" id="IPR000522">
    <property type="entry name" value="ABC_transptr_permease_BtuC"/>
</dbReference>
<dbReference type="AlphaFoldDB" id="A0A239IM20"/>
<dbReference type="PANTHER" id="PTHR30472">
    <property type="entry name" value="FERRIC ENTEROBACTIN TRANSPORT SYSTEM PERMEASE PROTEIN"/>
    <property type="match status" value="1"/>
</dbReference>
<accession>A0A239IM20</accession>
<dbReference type="CDD" id="cd06550">
    <property type="entry name" value="TM_ABC_iron-siderophores_like"/>
    <property type="match status" value="1"/>
</dbReference>
<dbReference type="GO" id="GO:0005886">
    <property type="term" value="C:plasma membrane"/>
    <property type="evidence" value="ECO:0007669"/>
    <property type="project" value="UniProtKB-SubCell"/>
</dbReference>
<dbReference type="OrthoDB" id="9792889at2"/>
<comment type="similarity">
    <text evidence="2">Belongs to the binding-protein-dependent transport system permease family. FecCD subfamily.</text>
</comment>
<evidence type="ECO:0000256" key="1">
    <source>
        <dbReference type="ARBA" id="ARBA00004651"/>
    </source>
</evidence>
<evidence type="ECO:0000313" key="9">
    <source>
        <dbReference type="EMBL" id="SNS94599.1"/>
    </source>
</evidence>
<dbReference type="GO" id="GO:0022857">
    <property type="term" value="F:transmembrane transporter activity"/>
    <property type="evidence" value="ECO:0007669"/>
    <property type="project" value="InterPro"/>
</dbReference>
<dbReference type="RefSeq" id="WP_089408300.1">
    <property type="nucleotide sequence ID" value="NZ_FZOU01000003.1"/>
</dbReference>
<feature type="transmembrane region" description="Helical" evidence="8">
    <location>
        <begin position="148"/>
        <end position="166"/>
    </location>
</feature>
<keyword evidence="5 8" id="KW-0812">Transmembrane</keyword>
<dbReference type="InterPro" id="IPR037294">
    <property type="entry name" value="ABC_BtuC-like"/>
</dbReference>
<dbReference type="EMBL" id="FZOU01000003">
    <property type="protein sequence ID" value="SNS94599.1"/>
    <property type="molecule type" value="Genomic_DNA"/>
</dbReference>
<dbReference type="Proteomes" id="UP000198356">
    <property type="component" value="Unassembled WGS sequence"/>
</dbReference>
<reference evidence="9 10" key="1">
    <citation type="submission" date="2017-06" db="EMBL/GenBank/DDBJ databases">
        <authorList>
            <person name="Kim H.J."/>
            <person name="Triplett B.A."/>
        </authorList>
    </citation>
    <scope>NUCLEOTIDE SEQUENCE [LARGE SCALE GENOMIC DNA]</scope>
    <source>
        <strain evidence="9 10">DSM 18704</strain>
    </source>
</reference>
<evidence type="ECO:0000256" key="7">
    <source>
        <dbReference type="ARBA" id="ARBA00023136"/>
    </source>
</evidence>
<evidence type="ECO:0000256" key="4">
    <source>
        <dbReference type="ARBA" id="ARBA00022475"/>
    </source>
</evidence>
<dbReference type="FunFam" id="1.10.3470.10:FF:000001">
    <property type="entry name" value="Vitamin B12 ABC transporter permease BtuC"/>
    <property type="match status" value="1"/>
</dbReference>
<evidence type="ECO:0000256" key="6">
    <source>
        <dbReference type="ARBA" id="ARBA00022989"/>
    </source>
</evidence>
<dbReference type="SUPFAM" id="SSF81345">
    <property type="entry name" value="ABC transporter involved in vitamin B12 uptake, BtuC"/>
    <property type="match status" value="1"/>
</dbReference>
<organism evidence="9 10">
    <name type="scientific">Granulicella rosea</name>
    <dbReference type="NCBI Taxonomy" id="474952"/>
    <lineage>
        <taxon>Bacteria</taxon>
        <taxon>Pseudomonadati</taxon>
        <taxon>Acidobacteriota</taxon>
        <taxon>Terriglobia</taxon>
        <taxon>Terriglobales</taxon>
        <taxon>Acidobacteriaceae</taxon>
        <taxon>Granulicella</taxon>
    </lineage>
</organism>